<name>A0AAE9GWG1_9NEIS</name>
<proteinExistence type="predicted"/>
<reference evidence="1" key="2">
    <citation type="journal article" date="2022" name="Res Sq">
        <title>Evolution of multicellular longitudinally dividing oral cavity symbionts (Neisseriaceae).</title>
        <authorList>
            <person name="Nyongesa S."/>
            <person name="Weber P."/>
            <person name="Bernet E."/>
            <person name="Pullido F."/>
            <person name="Nieckarz M."/>
            <person name="Delaby M."/>
            <person name="Nieves C."/>
            <person name="Viehboeck T."/>
            <person name="Krause N."/>
            <person name="Rivera-Millot A."/>
            <person name="Nakamura A."/>
            <person name="Vischer N."/>
            <person name="VanNieuwenhze M."/>
            <person name="Brun Y."/>
            <person name="Cava F."/>
            <person name="Bulgheresi S."/>
            <person name="Veyrier F."/>
        </authorList>
    </citation>
    <scope>NUCLEOTIDE SEQUENCE</scope>
    <source>
        <strain evidence="1">1258/02</strain>
    </source>
</reference>
<dbReference type="RefSeq" id="WP_132952929.1">
    <property type="nucleotide sequence ID" value="NZ_CP091507.1"/>
</dbReference>
<sequence>MMLEEAKVTVNILNWLEKEGWEIICYDFPQSGTGVMLHPNNRDSSKSKNQDGIIPDIIAVKNRKVVFFENKNRFVLSDFEKIWEIKSLNKYSVSLGKLINSPDDFNIFYGIGIPQADKYVGKSMNHLDKVDFIISTSEDGVICVEYDKHFVFQQMHV</sequence>
<protein>
    <submittedName>
        <fullName evidence="1">Uncharacterized protein</fullName>
    </submittedName>
</protein>
<dbReference type="EMBL" id="CP091507">
    <property type="protein sequence ID" value="UOO79103.1"/>
    <property type="molecule type" value="Genomic_DNA"/>
</dbReference>
<gene>
    <name evidence="1" type="ORF">LVJ78_10460</name>
</gene>
<evidence type="ECO:0000313" key="2">
    <source>
        <dbReference type="Proteomes" id="UP000829756"/>
    </source>
</evidence>
<dbReference type="KEGG" id="usu:LVJ78_10460"/>
<dbReference type="AlphaFoldDB" id="A0AAE9GWG1"/>
<accession>A0AAE9GWG1</accession>
<organism evidence="1 2">
    <name type="scientific">Uruburuella suis</name>
    <dbReference type="NCBI Taxonomy" id="252130"/>
    <lineage>
        <taxon>Bacteria</taxon>
        <taxon>Pseudomonadati</taxon>
        <taxon>Pseudomonadota</taxon>
        <taxon>Betaproteobacteria</taxon>
        <taxon>Neisseriales</taxon>
        <taxon>Neisseriaceae</taxon>
        <taxon>Uruburuella</taxon>
    </lineage>
</organism>
<evidence type="ECO:0000313" key="1">
    <source>
        <dbReference type="EMBL" id="UOO79103.1"/>
    </source>
</evidence>
<reference evidence="1" key="1">
    <citation type="submission" date="2021-12" db="EMBL/GenBank/DDBJ databases">
        <authorList>
            <person name="Veyrier F.J."/>
        </authorList>
    </citation>
    <scope>NUCLEOTIDE SEQUENCE</scope>
    <source>
        <strain evidence="1">1258/02</strain>
    </source>
</reference>
<dbReference type="Proteomes" id="UP000829756">
    <property type="component" value="Chromosome"/>
</dbReference>